<feature type="domain" description="PPM-type phosphatase" evidence="12">
    <location>
        <begin position="23"/>
        <end position="290"/>
    </location>
</feature>
<protein>
    <recommendedName>
        <fullName evidence="4">protein-serine/threonine phosphatase</fullName>
        <ecNumber evidence="4">3.1.3.16</ecNumber>
    </recommendedName>
</protein>
<dbReference type="SUPFAM" id="SSF81606">
    <property type="entry name" value="PP2C-like"/>
    <property type="match status" value="1"/>
</dbReference>
<evidence type="ECO:0000313" key="13">
    <source>
        <dbReference type="EMBL" id="KAH9841559.1"/>
    </source>
</evidence>
<evidence type="ECO:0000256" key="5">
    <source>
        <dbReference type="ARBA" id="ARBA00022723"/>
    </source>
</evidence>
<accession>A0ABQ8KSM7</accession>
<comment type="catalytic activity">
    <reaction evidence="9">
        <text>O-phospho-L-threonyl-[protein] + H2O = L-threonyl-[protein] + phosphate</text>
        <dbReference type="Rhea" id="RHEA:47004"/>
        <dbReference type="Rhea" id="RHEA-COMP:11060"/>
        <dbReference type="Rhea" id="RHEA-COMP:11605"/>
        <dbReference type="ChEBI" id="CHEBI:15377"/>
        <dbReference type="ChEBI" id="CHEBI:30013"/>
        <dbReference type="ChEBI" id="CHEBI:43474"/>
        <dbReference type="ChEBI" id="CHEBI:61977"/>
        <dbReference type="EC" id="3.1.3.16"/>
    </reaction>
    <physiologicalReaction direction="left-to-right" evidence="9">
        <dbReference type="Rhea" id="RHEA:47005"/>
    </physiologicalReaction>
</comment>
<evidence type="ECO:0000256" key="9">
    <source>
        <dbReference type="ARBA" id="ARBA00048832"/>
    </source>
</evidence>
<dbReference type="InterPro" id="IPR015655">
    <property type="entry name" value="PP2C"/>
</dbReference>
<evidence type="ECO:0000256" key="1">
    <source>
        <dbReference type="ARBA" id="ARBA00001936"/>
    </source>
</evidence>
<dbReference type="PANTHER" id="PTHR13832:SF565">
    <property type="entry name" value="AT28366P-RELATED"/>
    <property type="match status" value="1"/>
</dbReference>
<dbReference type="InterPro" id="IPR000222">
    <property type="entry name" value="PP2C_BS"/>
</dbReference>
<gene>
    <name evidence="13" type="ORF">C8Q71DRAFT_737640</name>
</gene>
<dbReference type="Gene3D" id="3.60.40.10">
    <property type="entry name" value="PPM-type phosphatase domain"/>
    <property type="match status" value="1"/>
</dbReference>
<evidence type="ECO:0000256" key="8">
    <source>
        <dbReference type="ARBA" id="ARBA00023211"/>
    </source>
</evidence>
<name>A0ABQ8KSM7_9APHY</name>
<evidence type="ECO:0000256" key="4">
    <source>
        <dbReference type="ARBA" id="ARBA00013081"/>
    </source>
</evidence>
<sequence>MGQVLSMPATDKTTENGGNDYYYYGLSEMQGWRFTMEDAHTIALNLDESGDDSNTFFAVYDGHGGGAAAKYAGENVHKKLASDDAYQRKDYRAALKNAFLGTDDDMRNAPEMRRDGSGCTAVAALVTKDSKIYVANAGDSRSVISVKGEAKPLSFDHKPQNEVEKSRIAAAGGYISFGRVNGNLALARALGDFDYKRNETLSPEAQIITCDPDITEHDLTGEDEFLIIACDGIWDCLSSQQCVDVIRLMISQGKDLSQVCEDVCELCLAPDTNSGAGIGCDNMTILIVAILHGRTIEEWYKWVTERTQQKYGHPTPDELPQIYSPTRLASFKARREAWEARRAQRDAQNASANSSPDRDQHFSSEGTDENLSGPGMFGGFARVLGSTGGISFHPSSGITMGAPLMFDNDDDDDNDSDEADMEDAMGIYPSGEGAGGHDFSVYGRDATKSLKEQLDELEREGTLDVEGDVEMQKGESWQNDPSLQGEAPPPPKPKVNGDAAPPPQHSTPPGGDEPSPVVKAEGLLDKSEDPLKV</sequence>
<evidence type="ECO:0000259" key="12">
    <source>
        <dbReference type="PROSITE" id="PS51746"/>
    </source>
</evidence>
<feature type="region of interest" description="Disordered" evidence="11">
    <location>
        <begin position="339"/>
        <end position="374"/>
    </location>
</feature>
<feature type="region of interest" description="Disordered" evidence="11">
    <location>
        <begin position="456"/>
        <end position="533"/>
    </location>
</feature>
<dbReference type="SMART" id="SM00332">
    <property type="entry name" value="PP2Cc"/>
    <property type="match status" value="1"/>
</dbReference>
<keyword evidence="7 10" id="KW-0904">Protein phosphatase</keyword>
<dbReference type="PROSITE" id="PS01032">
    <property type="entry name" value="PPM_1"/>
    <property type="match status" value="1"/>
</dbReference>
<comment type="caution">
    <text evidence="13">The sequence shown here is derived from an EMBL/GenBank/DDBJ whole genome shotgun (WGS) entry which is preliminary data.</text>
</comment>
<comment type="cofactor">
    <cofactor evidence="2">
        <name>Mg(2+)</name>
        <dbReference type="ChEBI" id="CHEBI:18420"/>
    </cofactor>
</comment>
<proteinExistence type="inferred from homology"/>
<evidence type="ECO:0000256" key="6">
    <source>
        <dbReference type="ARBA" id="ARBA00022801"/>
    </source>
</evidence>
<dbReference type="Proteomes" id="UP000814176">
    <property type="component" value="Unassembled WGS sequence"/>
</dbReference>
<evidence type="ECO:0000313" key="14">
    <source>
        <dbReference type="Proteomes" id="UP000814176"/>
    </source>
</evidence>
<dbReference type="Pfam" id="PF00481">
    <property type="entry name" value="PP2C"/>
    <property type="match status" value="1"/>
</dbReference>
<dbReference type="GeneID" id="72003340"/>
<evidence type="ECO:0000256" key="10">
    <source>
        <dbReference type="RuleBase" id="RU003465"/>
    </source>
</evidence>
<organism evidence="13 14">
    <name type="scientific">Rhodofomes roseus</name>
    <dbReference type="NCBI Taxonomy" id="34475"/>
    <lineage>
        <taxon>Eukaryota</taxon>
        <taxon>Fungi</taxon>
        <taxon>Dikarya</taxon>
        <taxon>Basidiomycota</taxon>
        <taxon>Agaricomycotina</taxon>
        <taxon>Agaricomycetes</taxon>
        <taxon>Polyporales</taxon>
        <taxon>Rhodofomes</taxon>
    </lineage>
</organism>
<dbReference type="RefSeq" id="XP_047782858.1">
    <property type="nucleotide sequence ID" value="XM_047922608.1"/>
</dbReference>
<evidence type="ECO:0000256" key="2">
    <source>
        <dbReference type="ARBA" id="ARBA00001946"/>
    </source>
</evidence>
<keyword evidence="14" id="KW-1185">Reference proteome</keyword>
<dbReference type="InterPro" id="IPR001932">
    <property type="entry name" value="PPM-type_phosphatase-like_dom"/>
</dbReference>
<comment type="cofactor">
    <cofactor evidence="1">
        <name>Mn(2+)</name>
        <dbReference type="ChEBI" id="CHEBI:29035"/>
    </cofactor>
</comment>
<keyword evidence="8" id="KW-0464">Manganese</keyword>
<dbReference type="EMBL" id="JADCUA010000003">
    <property type="protein sequence ID" value="KAH9841559.1"/>
    <property type="molecule type" value="Genomic_DNA"/>
</dbReference>
<feature type="compositionally biased region" description="Acidic residues" evidence="11">
    <location>
        <begin position="407"/>
        <end position="423"/>
    </location>
</feature>
<comment type="similarity">
    <text evidence="3 10">Belongs to the PP2C family.</text>
</comment>
<evidence type="ECO:0000256" key="7">
    <source>
        <dbReference type="ARBA" id="ARBA00022912"/>
    </source>
</evidence>
<reference evidence="13 14" key="1">
    <citation type="journal article" date="2021" name="Environ. Microbiol.">
        <title>Gene family expansions and transcriptome signatures uncover fungal adaptations to wood decay.</title>
        <authorList>
            <person name="Hage H."/>
            <person name="Miyauchi S."/>
            <person name="Viragh M."/>
            <person name="Drula E."/>
            <person name="Min B."/>
            <person name="Chaduli D."/>
            <person name="Navarro D."/>
            <person name="Favel A."/>
            <person name="Norest M."/>
            <person name="Lesage-Meessen L."/>
            <person name="Balint B."/>
            <person name="Merenyi Z."/>
            <person name="de Eugenio L."/>
            <person name="Morin E."/>
            <person name="Martinez A.T."/>
            <person name="Baldrian P."/>
            <person name="Stursova M."/>
            <person name="Martinez M.J."/>
            <person name="Novotny C."/>
            <person name="Magnuson J.K."/>
            <person name="Spatafora J.W."/>
            <person name="Maurice S."/>
            <person name="Pangilinan J."/>
            <person name="Andreopoulos W."/>
            <person name="LaButti K."/>
            <person name="Hundley H."/>
            <person name="Na H."/>
            <person name="Kuo A."/>
            <person name="Barry K."/>
            <person name="Lipzen A."/>
            <person name="Henrissat B."/>
            <person name="Riley R."/>
            <person name="Ahrendt S."/>
            <person name="Nagy L.G."/>
            <person name="Grigoriev I.V."/>
            <person name="Martin F."/>
            <person name="Rosso M.N."/>
        </authorList>
    </citation>
    <scope>NUCLEOTIDE SEQUENCE [LARGE SCALE GENOMIC DNA]</scope>
    <source>
        <strain evidence="13 14">CIRM-BRFM 1785</strain>
    </source>
</reference>
<dbReference type="InterPro" id="IPR036457">
    <property type="entry name" value="PPM-type-like_dom_sf"/>
</dbReference>
<evidence type="ECO:0000256" key="11">
    <source>
        <dbReference type="SAM" id="MobiDB-lite"/>
    </source>
</evidence>
<feature type="region of interest" description="Disordered" evidence="11">
    <location>
        <begin position="402"/>
        <end position="441"/>
    </location>
</feature>
<dbReference type="PANTHER" id="PTHR13832">
    <property type="entry name" value="PROTEIN PHOSPHATASE 2C"/>
    <property type="match status" value="1"/>
</dbReference>
<evidence type="ECO:0000256" key="3">
    <source>
        <dbReference type="ARBA" id="ARBA00006702"/>
    </source>
</evidence>
<dbReference type="PROSITE" id="PS51746">
    <property type="entry name" value="PPM_2"/>
    <property type="match status" value="1"/>
</dbReference>
<feature type="compositionally biased region" description="Basic and acidic residues" evidence="11">
    <location>
        <begin position="522"/>
        <end position="533"/>
    </location>
</feature>
<dbReference type="EC" id="3.1.3.16" evidence="4"/>
<keyword evidence="5" id="KW-0479">Metal-binding</keyword>
<keyword evidence="6 10" id="KW-0378">Hydrolase</keyword>
<dbReference type="CDD" id="cd00143">
    <property type="entry name" value="PP2Cc"/>
    <property type="match status" value="1"/>
</dbReference>